<accession>A0AA36MUF7</accession>
<gene>
    <name evidence="1" type="ORF">EVOR1521_LOCUS7605</name>
</gene>
<proteinExistence type="predicted"/>
<feature type="non-terminal residue" evidence="1">
    <location>
        <position position="57"/>
    </location>
</feature>
<evidence type="ECO:0000313" key="1">
    <source>
        <dbReference type="EMBL" id="CAJ1379338.1"/>
    </source>
</evidence>
<dbReference type="EMBL" id="CAUJNA010000621">
    <property type="protein sequence ID" value="CAJ1379338.1"/>
    <property type="molecule type" value="Genomic_DNA"/>
</dbReference>
<comment type="caution">
    <text evidence="1">The sequence shown here is derived from an EMBL/GenBank/DDBJ whole genome shotgun (WGS) entry which is preliminary data.</text>
</comment>
<keyword evidence="2" id="KW-1185">Reference proteome</keyword>
<feature type="non-terminal residue" evidence="1">
    <location>
        <position position="1"/>
    </location>
</feature>
<reference evidence="1" key="1">
    <citation type="submission" date="2023-08" db="EMBL/GenBank/DDBJ databases">
        <authorList>
            <person name="Chen Y."/>
            <person name="Shah S."/>
            <person name="Dougan E. K."/>
            <person name="Thang M."/>
            <person name="Chan C."/>
        </authorList>
    </citation>
    <scope>NUCLEOTIDE SEQUENCE</scope>
</reference>
<sequence>DHRAFEWGGPAVILGDFNGDYHEMKSWGELALMGWAEVGDIHLAKTGEVLPATYQNE</sequence>
<name>A0AA36MUF7_9DINO</name>
<dbReference type="Proteomes" id="UP001178507">
    <property type="component" value="Unassembled WGS sequence"/>
</dbReference>
<protein>
    <submittedName>
        <fullName evidence="1">Uncharacterized protein</fullName>
    </submittedName>
</protein>
<evidence type="ECO:0000313" key="2">
    <source>
        <dbReference type="Proteomes" id="UP001178507"/>
    </source>
</evidence>
<organism evidence="1 2">
    <name type="scientific">Effrenium voratum</name>
    <dbReference type="NCBI Taxonomy" id="2562239"/>
    <lineage>
        <taxon>Eukaryota</taxon>
        <taxon>Sar</taxon>
        <taxon>Alveolata</taxon>
        <taxon>Dinophyceae</taxon>
        <taxon>Suessiales</taxon>
        <taxon>Symbiodiniaceae</taxon>
        <taxon>Effrenium</taxon>
    </lineage>
</organism>
<dbReference type="AlphaFoldDB" id="A0AA36MUF7"/>